<evidence type="ECO:0000256" key="1">
    <source>
        <dbReference type="SAM" id="Phobius"/>
    </source>
</evidence>
<proteinExistence type="predicted"/>
<evidence type="ECO:0000313" key="4">
    <source>
        <dbReference type="Proteomes" id="UP000549617"/>
    </source>
</evidence>
<feature type="transmembrane region" description="Helical" evidence="1">
    <location>
        <begin position="48"/>
        <end position="67"/>
    </location>
</feature>
<dbReference type="Pfam" id="PF07589">
    <property type="entry name" value="PEP-CTERM"/>
    <property type="match status" value="1"/>
</dbReference>
<keyword evidence="1" id="KW-0472">Membrane</keyword>
<organism evidence="3 4">
    <name type="scientific">Sphingobium boeckii</name>
    <dbReference type="NCBI Taxonomy" id="1082345"/>
    <lineage>
        <taxon>Bacteria</taxon>
        <taxon>Pseudomonadati</taxon>
        <taxon>Pseudomonadota</taxon>
        <taxon>Alphaproteobacteria</taxon>
        <taxon>Sphingomonadales</taxon>
        <taxon>Sphingomonadaceae</taxon>
        <taxon>Sphingobium</taxon>
    </lineage>
</organism>
<sequence>MDQFIPRPIPTHTPLGGKIGRHGGRFMAIGTTKDNGAMTNRTRNFTRVMMLVISMTFASAAHAGFFVRPYLTYGGEVIDGLEANGATEATQSFTSDLQTTVDLSSGTVKSYLNLSGTGSNGQATGIFGDSLTFYGGEGTTADFSFDFDGIIRSPASDPSLNSLQQIGVYANLFVFDSATGATYNNFTSLGGALIAQSLFLDFSDPETALDEFVSRTLSGSVAITGIQTLDVFASLSIFASLNDNPVNIEMDFMNTGTFGVDVAPGVAVTSESGVFLADTLTPPVPEPATWAMMIVGFGLVGSAMRRRQSAMSVRYI</sequence>
<keyword evidence="4" id="KW-1185">Reference proteome</keyword>
<dbReference type="InterPro" id="IPR013424">
    <property type="entry name" value="Ice-binding_C"/>
</dbReference>
<dbReference type="NCBIfam" id="NF035944">
    <property type="entry name" value="PEPxxWA-CTERM"/>
    <property type="match status" value="1"/>
</dbReference>
<keyword evidence="1" id="KW-0812">Transmembrane</keyword>
<dbReference type="Proteomes" id="UP000549617">
    <property type="component" value="Unassembled WGS sequence"/>
</dbReference>
<evidence type="ECO:0000313" key="3">
    <source>
        <dbReference type="EMBL" id="MBB5684914.1"/>
    </source>
</evidence>
<dbReference type="AlphaFoldDB" id="A0A7W9AFZ4"/>
<reference evidence="3 4" key="1">
    <citation type="submission" date="2020-08" db="EMBL/GenBank/DDBJ databases">
        <title>Genomic Encyclopedia of Type Strains, Phase IV (KMG-IV): sequencing the most valuable type-strain genomes for metagenomic binning, comparative biology and taxonomic classification.</title>
        <authorList>
            <person name="Goeker M."/>
        </authorList>
    </citation>
    <scope>NUCLEOTIDE SEQUENCE [LARGE SCALE GENOMIC DNA]</scope>
    <source>
        <strain evidence="3 4">DSM 25079</strain>
    </source>
</reference>
<dbReference type="NCBIfam" id="TIGR02595">
    <property type="entry name" value="PEP_CTERM"/>
    <property type="match status" value="1"/>
</dbReference>
<feature type="domain" description="Ice-binding protein C-terminal" evidence="2">
    <location>
        <begin position="283"/>
        <end position="307"/>
    </location>
</feature>
<evidence type="ECO:0000259" key="2">
    <source>
        <dbReference type="Pfam" id="PF07589"/>
    </source>
</evidence>
<name>A0A7W9AFZ4_9SPHN</name>
<accession>A0A7W9AFZ4</accession>
<comment type="caution">
    <text evidence="3">The sequence shown here is derived from an EMBL/GenBank/DDBJ whole genome shotgun (WGS) entry which is preliminary data.</text>
</comment>
<protein>
    <recommendedName>
        <fullName evidence="2">Ice-binding protein C-terminal domain-containing protein</fullName>
    </recommendedName>
</protein>
<dbReference type="EMBL" id="JACIJC010000001">
    <property type="protein sequence ID" value="MBB5684914.1"/>
    <property type="molecule type" value="Genomic_DNA"/>
</dbReference>
<gene>
    <name evidence="3" type="ORF">FHS49_000905</name>
</gene>
<keyword evidence="1" id="KW-1133">Transmembrane helix</keyword>